<gene>
    <name evidence="2" type="ORF">LVIROSA_LOCUS39220</name>
</gene>
<protein>
    <submittedName>
        <fullName evidence="2">Uncharacterized protein</fullName>
    </submittedName>
</protein>
<dbReference type="EMBL" id="CAKMRJ010005745">
    <property type="protein sequence ID" value="CAH1454020.1"/>
    <property type="molecule type" value="Genomic_DNA"/>
</dbReference>
<accession>A0AAU9PX62</accession>
<feature type="compositionally biased region" description="Low complexity" evidence="1">
    <location>
        <begin position="25"/>
        <end position="34"/>
    </location>
</feature>
<evidence type="ECO:0000313" key="3">
    <source>
        <dbReference type="Proteomes" id="UP001157418"/>
    </source>
</evidence>
<evidence type="ECO:0000256" key="1">
    <source>
        <dbReference type="SAM" id="MobiDB-lite"/>
    </source>
</evidence>
<reference evidence="2 3" key="1">
    <citation type="submission" date="2022-01" db="EMBL/GenBank/DDBJ databases">
        <authorList>
            <person name="Xiong W."/>
            <person name="Schranz E."/>
        </authorList>
    </citation>
    <scope>NUCLEOTIDE SEQUENCE [LARGE SCALE GENOMIC DNA]</scope>
</reference>
<proteinExistence type="predicted"/>
<organism evidence="2 3">
    <name type="scientific">Lactuca virosa</name>
    <dbReference type="NCBI Taxonomy" id="75947"/>
    <lineage>
        <taxon>Eukaryota</taxon>
        <taxon>Viridiplantae</taxon>
        <taxon>Streptophyta</taxon>
        <taxon>Embryophyta</taxon>
        <taxon>Tracheophyta</taxon>
        <taxon>Spermatophyta</taxon>
        <taxon>Magnoliopsida</taxon>
        <taxon>eudicotyledons</taxon>
        <taxon>Gunneridae</taxon>
        <taxon>Pentapetalae</taxon>
        <taxon>asterids</taxon>
        <taxon>campanulids</taxon>
        <taxon>Asterales</taxon>
        <taxon>Asteraceae</taxon>
        <taxon>Cichorioideae</taxon>
        <taxon>Cichorieae</taxon>
        <taxon>Lactucinae</taxon>
        <taxon>Lactuca</taxon>
    </lineage>
</organism>
<comment type="caution">
    <text evidence="2">The sequence shown here is derived from an EMBL/GenBank/DDBJ whole genome shotgun (WGS) entry which is preliminary data.</text>
</comment>
<evidence type="ECO:0000313" key="2">
    <source>
        <dbReference type="EMBL" id="CAH1454020.1"/>
    </source>
</evidence>
<feature type="region of interest" description="Disordered" evidence="1">
    <location>
        <begin position="82"/>
        <end position="156"/>
    </location>
</feature>
<keyword evidence="3" id="KW-1185">Reference proteome</keyword>
<dbReference type="AlphaFoldDB" id="A0AAU9PX62"/>
<feature type="compositionally biased region" description="Low complexity" evidence="1">
    <location>
        <begin position="122"/>
        <end position="145"/>
    </location>
</feature>
<feature type="compositionally biased region" description="Polar residues" evidence="1">
    <location>
        <begin position="146"/>
        <end position="156"/>
    </location>
</feature>
<name>A0AAU9PX62_9ASTR</name>
<dbReference type="Proteomes" id="UP001157418">
    <property type="component" value="Unassembled WGS sequence"/>
</dbReference>
<sequence length="156" mass="16456">MVTTTIETTVVSPSEPTSPPPTSLTPPSSTTTFSPNFTGVMQEPIATLFSFQSTEPEKTIHAAEADDDDVMVPFTELQFNPKEEDIPNEFISGGDRGVSVGSSKGSGEDTRAVVGKVTSMKNPTTIPMNPIITSSTTTTTTGNLSQGNVDQSKVQN</sequence>
<feature type="region of interest" description="Disordered" evidence="1">
    <location>
        <begin position="1"/>
        <end position="34"/>
    </location>
</feature>